<name>A0A9X1L6E3_9FLAO</name>
<comment type="caution">
    <text evidence="1">The sequence shown here is derived from an EMBL/GenBank/DDBJ whole genome shotgun (WGS) entry which is preliminary data.</text>
</comment>
<reference evidence="1" key="1">
    <citation type="submission" date="2021-10" db="EMBL/GenBank/DDBJ databases">
        <title>Tamlana sargassums sp. nov., and Tamlana laminarinivorans sp. nov., two new bacteria isolated from the brown alga.</title>
        <authorList>
            <person name="Li J."/>
        </authorList>
    </citation>
    <scope>NUCLEOTIDE SEQUENCE</scope>
    <source>
        <strain evidence="1">PT2-4</strain>
    </source>
</reference>
<feature type="non-terminal residue" evidence="1">
    <location>
        <position position="1"/>
    </location>
</feature>
<protein>
    <submittedName>
        <fullName evidence="1">T9SS C-terminal target domain-containing protein</fullName>
    </submittedName>
</protein>
<dbReference type="Proteomes" id="UP001139199">
    <property type="component" value="Unassembled WGS sequence"/>
</dbReference>
<organism evidence="1 2">
    <name type="scientific">Neotamlana laminarinivorans</name>
    <dbReference type="NCBI Taxonomy" id="2883124"/>
    <lineage>
        <taxon>Bacteria</taxon>
        <taxon>Pseudomonadati</taxon>
        <taxon>Bacteroidota</taxon>
        <taxon>Flavobacteriia</taxon>
        <taxon>Flavobacteriales</taxon>
        <taxon>Flavobacteriaceae</taxon>
        <taxon>Neotamlana</taxon>
    </lineage>
</organism>
<evidence type="ECO:0000313" key="2">
    <source>
        <dbReference type="Proteomes" id="UP001139199"/>
    </source>
</evidence>
<sequence length="94" mass="9821">FVNNDYNGTYGNSITASGNGSVNLNIHNSIFWQNTVNGAAATRDISDGMNSTYDVFISNSIANVSSSAGTYGTFSATNVTTLDPATDNLNLDAD</sequence>
<proteinExistence type="predicted"/>
<keyword evidence="2" id="KW-1185">Reference proteome</keyword>
<dbReference type="EMBL" id="JAJAPW010000085">
    <property type="protein sequence ID" value="MCB4800381.1"/>
    <property type="molecule type" value="Genomic_DNA"/>
</dbReference>
<evidence type="ECO:0000313" key="1">
    <source>
        <dbReference type="EMBL" id="MCB4800381.1"/>
    </source>
</evidence>
<feature type="non-terminal residue" evidence="1">
    <location>
        <position position="94"/>
    </location>
</feature>
<accession>A0A9X1L6E3</accession>
<dbReference type="AlphaFoldDB" id="A0A9X1L6E3"/>
<gene>
    <name evidence="1" type="ORF">LG649_16150</name>
</gene>